<evidence type="ECO:0000256" key="8">
    <source>
        <dbReference type="ARBA" id="ARBA00023136"/>
    </source>
</evidence>
<keyword evidence="8" id="KW-0472">Membrane</keyword>
<protein>
    <submittedName>
        <fullName evidence="11">Uncharacterized protein</fullName>
    </submittedName>
</protein>
<dbReference type="EMBL" id="BFAA01001285">
    <property type="protein sequence ID" value="GCB63053.1"/>
    <property type="molecule type" value="Genomic_DNA"/>
</dbReference>
<dbReference type="Proteomes" id="UP000288216">
    <property type="component" value="Unassembled WGS sequence"/>
</dbReference>
<dbReference type="GO" id="GO:0000139">
    <property type="term" value="C:Golgi membrane"/>
    <property type="evidence" value="ECO:0007669"/>
    <property type="project" value="UniProtKB-SubCell"/>
</dbReference>
<evidence type="ECO:0000256" key="1">
    <source>
        <dbReference type="ARBA" id="ARBA00004323"/>
    </source>
</evidence>
<dbReference type="InterPro" id="IPR003406">
    <property type="entry name" value="Glyco_trans_14"/>
</dbReference>
<sequence length="331" mass="38523">MEMYSLQEWHHPYGALLQNRKQNSAAHCIDETSTISKAHIFSLNSQHIVSFVRWGNLQENVFIVSRIEHVTYGSWSRVQADLNCMSDLVISATPWKYLINLCGQDLPIKTNGEIIEKLMSIQNQNIILSYPPSAAKKRRWLYQHEVGREIKKTARLKKKPQNITMFVGNTYIAVTRAFVNYVLSNFEIQQFFKWSEDTYSPDEHVWATIHNIHDVPGSTRSNGKTHILQVPVFSHLIKWRFLQDVDENREACAGMYRHNICVYGTGDLYWILRHPNHLFANKFDSAMDNTAVRCIEEYLRQKVMKKINFLPCKLEETIETATNNNVVDTTE</sequence>
<evidence type="ECO:0000256" key="4">
    <source>
        <dbReference type="ARBA" id="ARBA00022679"/>
    </source>
</evidence>
<dbReference type="PANTHER" id="PTHR19297">
    <property type="entry name" value="GLYCOSYLTRANSFERASE 14 FAMILY MEMBER"/>
    <property type="match status" value="1"/>
</dbReference>
<organism evidence="11 12">
    <name type="scientific">Scyliorhinus torazame</name>
    <name type="common">Cloudy catshark</name>
    <name type="synonym">Catulus torazame</name>
    <dbReference type="NCBI Taxonomy" id="75743"/>
    <lineage>
        <taxon>Eukaryota</taxon>
        <taxon>Metazoa</taxon>
        <taxon>Chordata</taxon>
        <taxon>Craniata</taxon>
        <taxon>Vertebrata</taxon>
        <taxon>Chondrichthyes</taxon>
        <taxon>Elasmobranchii</taxon>
        <taxon>Galeomorphii</taxon>
        <taxon>Galeoidea</taxon>
        <taxon>Carcharhiniformes</taxon>
        <taxon>Scyliorhinidae</taxon>
        <taxon>Scyliorhinus</taxon>
    </lineage>
</organism>
<keyword evidence="4" id="KW-0808">Transferase</keyword>
<dbReference type="GO" id="GO:0008375">
    <property type="term" value="F:acetylglucosaminyltransferase activity"/>
    <property type="evidence" value="ECO:0007669"/>
    <property type="project" value="TreeGrafter"/>
</dbReference>
<dbReference type="OrthoDB" id="2019572at2759"/>
<dbReference type="OMA" id="CATINCH"/>
<dbReference type="AlphaFoldDB" id="A0A401NQ87"/>
<keyword evidence="5" id="KW-0812">Transmembrane</keyword>
<comment type="similarity">
    <text evidence="10">Belongs to the glycosyltransferase 14 family.</text>
</comment>
<evidence type="ECO:0000313" key="12">
    <source>
        <dbReference type="Proteomes" id="UP000288216"/>
    </source>
</evidence>
<keyword evidence="12" id="KW-1185">Reference proteome</keyword>
<evidence type="ECO:0000256" key="7">
    <source>
        <dbReference type="ARBA" id="ARBA00022989"/>
    </source>
</evidence>
<accession>A0A401NQ87</accession>
<evidence type="ECO:0000313" key="11">
    <source>
        <dbReference type="EMBL" id="GCB63053.1"/>
    </source>
</evidence>
<dbReference type="PANTHER" id="PTHR19297:SF191">
    <property type="entry name" value="PROTEIN XYLOSYLTRANSFERASE"/>
    <property type="match status" value="1"/>
</dbReference>
<keyword evidence="9" id="KW-0325">Glycoprotein</keyword>
<proteinExistence type="inferred from homology"/>
<comment type="caution">
    <text evidence="11">The sequence shown here is derived from an EMBL/GenBank/DDBJ whole genome shotgun (WGS) entry which is preliminary data.</text>
</comment>
<keyword evidence="6" id="KW-0735">Signal-anchor</keyword>
<evidence type="ECO:0000256" key="9">
    <source>
        <dbReference type="ARBA" id="ARBA00023180"/>
    </source>
</evidence>
<reference evidence="11 12" key="1">
    <citation type="journal article" date="2018" name="Nat. Ecol. Evol.">
        <title>Shark genomes provide insights into elasmobranch evolution and the origin of vertebrates.</title>
        <authorList>
            <person name="Hara Y"/>
            <person name="Yamaguchi K"/>
            <person name="Onimaru K"/>
            <person name="Kadota M"/>
            <person name="Koyanagi M"/>
            <person name="Keeley SD"/>
            <person name="Tatsumi K"/>
            <person name="Tanaka K"/>
            <person name="Motone F"/>
            <person name="Kageyama Y"/>
            <person name="Nozu R"/>
            <person name="Adachi N"/>
            <person name="Nishimura O"/>
            <person name="Nakagawa R"/>
            <person name="Tanegashima C"/>
            <person name="Kiyatake I"/>
            <person name="Matsumoto R"/>
            <person name="Murakumo K"/>
            <person name="Nishida K"/>
            <person name="Terakita A"/>
            <person name="Kuratani S"/>
            <person name="Sato K"/>
            <person name="Hyodo S Kuraku.S."/>
        </authorList>
    </citation>
    <scope>NUCLEOTIDE SEQUENCE [LARGE SCALE GENOMIC DNA]</scope>
</reference>
<comment type="pathway">
    <text evidence="2">Protein modification; protein glycosylation.</text>
</comment>
<evidence type="ECO:0000256" key="3">
    <source>
        <dbReference type="ARBA" id="ARBA00022676"/>
    </source>
</evidence>
<keyword evidence="7" id="KW-1133">Transmembrane helix</keyword>
<gene>
    <name evidence="11" type="ORF">scyTo_0004342</name>
</gene>
<evidence type="ECO:0000256" key="5">
    <source>
        <dbReference type="ARBA" id="ARBA00022692"/>
    </source>
</evidence>
<evidence type="ECO:0000256" key="2">
    <source>
        <dbReference type="ARBA" id="ARBA00004922"/>
    </source>
</evidence>
<dbReference type="Pfam" id="PF02485">
    <property type="entry name" value="Branch"/>
    <property type="match status" value="1"/>
</dbReference>
<evidence type="ECO:0000256" key="6">
    <source>
        <dbReference type="ARBA" id="ARBA00022968"/>
    </source>
</evidence>
<evidence type="ECO:0000256" key="10">
    <source>
        <dbReference type="ARBA" id="ARBA00038150"/>
    </source>
</evidence>
<dbReference type="STRING" id="75743.A0A401NQ87"/>
<comment type="subcellular location">
    <subcellularLocation>
        <location evidence="1">Golgi apparatus membrane</location>
        <topology evidence="1">Single-pass type II membrane protein</topology>
    </subcellularLocation>
</comment>
<keyword evidence="3" id="KW-0328">Glycosyltransferase</keyword>
<name>A0A401NQ87_SCYTO</name>